<dbReference type="EMBL" id="BAAAZO010000010">
    <property type="protein sequence ID" value="GAA3627910.1"/>
    <property type="molecule type" value="Genomic_DNA"/>
</dbReference>
<sequence length="289" mass="32344">MPSLLQQARLRGWGDADALDAALHGWAAYARARLITADHDVLWGSDTPQEKIRLYNFPWMARFFADQYVLYRQPGDLELAATLIERVYHLGADQHLLIGHPEAVLQVADLLPDQARADALRERLRRHALNFADLGTDLPAHEVNYEQSMVAPLVSLLSLAAPESPALPTALRWLRAFGGPQPHVRLHDIGIRHWDGYWFGRNRQWGDTFPHYWSVLSAVAMLQNPHRTPADEQAADGIFRANTIDFADAGSASCGFVMPSCVDGRPAHTADPLANDQDWALVLWLRSIP</sequence>
<dbReference type="RefSeq" id="WP_231488894.1">
    <property type="nucleotide sequence ID" value="NZ_BAAAZO010000010.1"/>
</dbReference>
<organism evidence="1 2">
    <name type="scientific">Kineosporia mesophila</name>
    <dbReference type="NCBI Taxonomy" id="566012"/>
    <lineage>
        <taxon>Bacteria</taxon>
        <taxon>Bacillati</taxon>
        <taxon>Actinomycetota</taxon>
        <taxon>Actinomycetes</taxon>
        <taxon>Kineosporiales</taxon>
        <taxon>Kineosporiaceae</taxon>
        <taxon>Kineosporia</taxon>
    </lineage>
</organism>
<reference evidence="2" key="1">
    <citation type="journal article" date="2019" name="Int. J. Syst. Evol. Microbiol.">
        <title>The Global Catalogue of Microorganisms (GCM) 10K type strain sequencing project: providing services to taxonomists for standard genome sequencing and annotation.</title>
        <authorList>
            <consortium name="The Broad Institute Genomics Platform"/>
            <consortium name="The Broad Institute Genome Sequencing Center for Infectious Disease"/>
            <person name="Wu L."/>
            <person name="Ma J."/>
        </authorList>
    </citation>
    <scope>NUCLEOTIDE SEQUENCE [LARGE SCALE GENOMIC DNA]</scope>
    <source>
        <strain evidence="2">JCM 16902</strain>
    </source>
</reference>
<evidence type="ECO:0000313" key="1">
    <source>
        <dbReference type="EMBL" id="GAA3627910.1"/>
    </source>
</evidence>
<name>A0ABP7A9U5_9ACTN</name>
<keyword evidence="2" id="KW-1185">Reference proteome</keyword>
<dbReference type="Proteomes" id="UP001501074">
    <property type="component" value="Unassembled WGS sequence"/>
</dbReference>
<gene>
    <name evidence="1" type="ORF">GCM10022223_51520</name>
</gene>
<proteinExistence type="predicted"/>
<accession>A0ABP7A9U5</accession>
<comment type="caution">
    <text evidence="1">The sequence shown here is derived from an EMBL/GenBank/DDBJ whole genome shotgun (WGS) entry which is preliminary data.</text>
</comment>
<evidence type="ECO:0000313" key="2">
    <source>
        <dbReference type="Proteomes" id="UP001501074"/>
    </source>
</evidence>
<protein>
    <submittedName>
        <fullName evidence="1">Uncharacterized protein</fullName>
    </submittedName>
</protein>